<proteinExistence type="predicted"/>
<dbReference type="Proteomes" id="UP000241890">
    <property type="component" value="Unassembled WGS sequence"/>
</dbReference>
<dbReference type="GO" id="GO:0004488">
    <property type="term" value="F:methylenetetrahydrofolate dehydrogenase (NADP+) activity"/>
    <property type="evidence" value="ECO:0007669"/>
    <property type="project" value="InterPro"/>
</dbReference>
<dbReference type="EMBL" id="BEYU01000040">
    <property type="protein sequence ID" value="GBG28263.1"/>
    <property type="molecule type" value="Genomic_DNA"/>
</dbReference>
<evidence type="ECO:0000259" key="7">
    <source>
        <dbReference type="Pfam" id="PF00763"/>
    </source>
</evidence>
<dbReference type="AlphaFoldDB" id="A0A2R5GHY0"/>
<comment type="pathway">
    <text evidence="1">One-carbon metabolism; tetrahydrofolate interconversion.</text>
</comment>
<protein>
    <submittedName>
        <fullName evidence="9">C-1-tetrahydrofolate synthase, cytoplasmic</fullName>
    </submittedName>
</protein>
<evidence type="ECO:0000256" key="2">
    <source>
        <dbReference type="ARBA" id="ARBA00022563"/>
    </source>
</evidence>
<dbReference type="InterPro" id="IPR020631">
    <property type="entry name" value="THF_DH/CycHdrlase_NAD-bd_dom"/>
</dbReference>
<dbReference type="InterPro" id="IPR036291">
    <property type="entry name" value="NAD(P)-bd_dom_sf"/>
</dbReference>
<dbReference type="GO" id="GO:0005829">
    <property type="term" value="C:cytosol"/>
    <property type="evidence" value="ECO:0007669"/>
    <property type="project" value="TreeGrafter"/>
</dbReference>
<reference evidence="9 10" key="1">
    <citation type="submission" date="2017-12" db="EMBL/GenBank/DDBJ databases">
        <title>Sequencing, de novo assembly and annotation of complete genome of a new Thraustochytrid species, strain FCC1311.</title>
        <authorList>
            <person name="Sedici K."/>
            <person name="Godart F."/>
            <person name="Aiese Cigliano R."/>
            <person name="Sanseverino W."/>
            <person name="Barakat M."/>
            <person name="Ortet P."/>
            <person name="Marechal E."/>
            <person name="Cagnac O."/>
            <person name="Amato A."/>
        </authorList>
    </citation>
    <scope>NUCLEOTIDE SEQUENCE [LARGE SCALE GENOMIC DNA]</scope>
</reference>
<evidence type="ECO:0000256" key="1">
    <source>
        <dbReference type="ARBA" id="ARBA00004777"/>
    </source>
</evidence>
<dbReference type="PANTHER" id="PTHR48099">
    <property type="entry name" value="C-1-TETRAHYDROFOLATE SYNTHASE, CYTOPLASMIC-RELATED"/>
    <property type="match status" value="1"/>
</dbReference>
<keyword evidence="6" id="KW-0511">Multifunctional enzyme</keyword>
<evidence type="ECO:0000313" key="9">
    <source>
        <dbReference type="EMBL" id="GBG28263.1"/>
    </source>
</evidence>
<dbReference type="SUPFAM" id="SSF51735">
    <property type="entry name" value="NAD(P)-binding Rossmann-fold domains"/>
    <property type="match status" value="1"/>
</dbReference>
<keyword evidence="2" id="KW-0554">One-carbon metabolism</keyword>
<evidence type="ECO:0000256" key="5">
    <source>
        <dbReference type="ARBA" id="ARBA00023002"/>
    </source>
</evidence>
<evidence type="ECO:0000256" key="3">
    <source>
        <dbReference type="ARBA" id="ARBA00022801"/>
    </source>
</evidence>
<comment type="caution">
    <text evidence="9">The sequence shown here is derived from an EMBL/GenBank/DDBJ whole genome shotgun (WGS) entry which is preliminary data.</text>
</comment>
<dbReference type="GO" id="GO:0035999">
    <property type="term" value="P:tetrahydrofolate interconversion"/>
    <property type="evidence" value="ECO:0007669"/>
    <property type="project" value="TreeGrafter"/>
</dbReference>
<dbReference type="OrthoDB" id="5126881at2759"/>
<evidence type="ECO:0000256" key="4">
    <source>
        <dbReference type="ARBA" id="ARBA00022857"/>
    </source>
</evidence>
<dbReference type="InterPro" id="IPR046346">
    <property type="entry name" value="Aminoacid_DH-like_N_sf"/>
</dbReference>
<gene>
    <name evidence="9" type="ORF">FCC1311_044862</name>
</gene>
<dbReference type="PRINTS" id="PR00085">
    <property type="entry name" value="THFDHDRGNASE"/>
</dbReference>
<accession>A0A2R5GHY0</accession>
<dbReference type="InterPro" id="IPR020630">
    <property type="entry name" value="THF_DH/CycHdrlase_cat_dom"/>
</dbReference>
<evidence type="ECO:0000259" key="8">
    <source>
        <dbReference type="Pfam" id="PF02882"/>
    </source>
</evidence>
<dbReference type="Gene3D" id="3.40.50.10860">
    <property type="entry name" value="Leucine Dehydrogenase, chain A, domain 1"/>
    <property type="match status" value="1"/>
</dbReference>
<sequence length="300" mass="31558">MLRKIECAAVAQRLAAQARSRLSGANAGLATGKRVCAVQVGGEQQAWYVNARKHAERLALKELGVSWETKTMDADSTANEIMSTVAALNNDPSVAGVLVVRPVPEQLSINLLQQAVHPLKDIEGMHPNSIGRVVYGSKLQGAILWPCTAKASVEVLRQGLLDFEGTDSLAGVEVLVVGNSDVLVKPMVSILHGEGATVTVCHPHMANFAAYTRSADVVVSSANLGHHTISGDMLKPGAILLDLGMNVADGKFVGGDVDLNSCGHIKAYSSLAHGIGRVRSAVMCDNLAQAILELRKTSSA</sequence>
<keyword evidence="3" id="KW-0378">Hydrolase</keyword>
<dbReference type="InterPro" id="IPR000672">
    <property type="entry name" value="THF_DH/CycHdrlase"/>
</dbReference>
<keyword evidence="10" id="KW-1185">Reference proteome</keyword>
<dbReference type="InParanoid" id="A0A2R5GHY0"/>
<organism evidence="9 10">
    <name type="scientific">Hondaea fermentalgiana</name>
    <dbReference type="NCBI Taxonomy" id="2315210"/>
    <lineage>
        <taxon>Eukaryota</taxon>
        <taxon>Sar</taxon>
        <taxon>Stramenopiles</taxon>
        <taxon>Bigyra</taxon>
        <taxon>Labyrinthulomycetes</taxon>
        <taxon>Thraustochytrida</taxon>
        <taxon>Thraustochytriidae</taxon>
        <taxon>Hondaea</taxon>
    </lineage>
</organism>
<dbReference type="SUPFAM" id="SSF53223">
    <property type="entry name" value="Aminoacid dehydrogenase-like, N-terminal domain"/>
    <property type="match status" value="1"/>
</dbReference>
<feature type="domain" description="Tetrahydrofolate dehydrogenase/cyclohydrolase catalytic" evidence="7">
    <location>
        <begin position="5"/>
        <end position="123"/>
    </location>
</feature>
<keyword evidence="4" id="KW-0521">NADP</keyword>
<keyword evidence="5" id="KW-0560">Oxidoreductase</keyword>
<evidence type="ECO:0000256" key="6">
    <source>
        <dbReference type="ARBA" id="ARBA00023268"/>
    </source>
</evidence>
<dbReference type="GO" id="GO:0004477">
    <property type="term" value="F:methenyltetrahydrofolate cyclohydrolase activity"/>
    <property type="evidence" value="ECO:0007669"/>
    <property type="project" value="TreeGrafter"/>
</dbReference>
<name>A0A2R5GHY0_9STRA</name>
<dbReference type="Gene3D" id="3.40.50.720">
    <property type="entry name" value="NAD(P)-binding Rossmann-like Domain"/>
    <property type="match status" value="1"/>
</dbReference>
<feature type="domain" description="Tetrahydrofolate dehydrogenase/cyclohydrolase NAD(P)-binding" evidence="8">
    <location>
        <begin position="146"/>
        <end position="291"/>
    </location>
</feature>
<dbReference type="Pfam" id="PF02882">
    <property type="entry name" value="THF_DHG_CYH_C"/>
    <property type="match status" value="1"/>
</dbReference>
<dbReference type="Pfam" id="PF00763">
    <property type="entry name" value="THF_DHG_CYH"/>
    <property type="match status" value="1"/>
</dbReference>
<evidence type="ECO:0000313" key="10">
    <source>
        <dbReference type="Proteomes" id="UP000241890"/>
    </source>
</evidence>
<dbReference type="PANTHER" id="PTHR48099:SF5">
    <property type="entry name" value="C-1-TETRAHYDROFOLATE SYNTHASE, CYTOPLASMIC"/>
    <property type="match status" value="1"/>
</dbReference>